<accession>A0AAV2MXN7</accession>
<dbReference type="Proteomes" id="UP001497644">
    <property type="component" value="Unassembled WGS sequence"/>
</dbReference>
<proteinExistence type="predicted"/>
<comment type="caution">
    <text evidence="2">The sequence shown here is derived from an EMBL/GenBank/DDBJ whole genome shotgun (WGS) entry which is preliminary data.</text>
</comment>
<protein>
    <submittedName>
        <fullName evidence="2">Uncharacterized protein</fullName>
    </submittedName>
</protein>
<name>A0AAV2MXN7_9HYME</name>
<feature type="compositionally biased region" description="Polar residues" evidence="1">
    <location>
        <begin position="114"/>
        <end position="130"/>
    </location>
</feature>
<feature type="region of interest" description="Disordered" evidence="1">
    <location>
        <begin position="1"/>
        <end position="130"/>
    </location>
</feature>
<evidence type="ECO:0000313" key="3">
    <source>
        <dbReference type="Proteomes" id="UP001497644"/>
    </source>
</evidence>
<gene>
    <name evidence="2" type="ORF">LPLAT_LOCUS5112</name>
</gene>
<evidence type="ECO:0000313" key="2">
    <source>
        <dbReference type="EMBL" id="CAL1671681.1"/>
    </source>
</evidence>
<sequence>MNHLETNASGKELPPPTTSTQPPKTKKQTPAVSGPTSQPSATGTPAETPGTTNVMHEMLSVLQQQQQQINQMLLANREREPAAHQPQQQPQEEIPQPGRSRSAGSSLSGEAGRQTTESWPTGSAVQALAS</sequence>
<evidence type="ECO:0000256" key="1">
    <source>
        <dbReference type="SAM" id="MobiDB-lite"/>
    </source>
</evidence>
<feature type="compositionally biased region" description="Low complexity" evidence="1">
    <location>
        <begin position="85"/>
        <end position="113"/>
    </location>
</feature>
<reference evidence="2" key="1">
    <citation type="submission" date="2024-04" db="EMBL/GenBank/DDBJ databases">
        <authorList>
            <consortium name="Molecular Ecology Group"/>
        </authorList>
    </citation>
    <scope>NUCLEOTIDE SEQUENCE</scope>
</reference>
<organism evidence="2 3">
    <name type="scientific">Lasius platythorax</name>
    <dbReference type="NCBI Taxonomy" id="488582"/>
    <lineage>
        <taxon>Eukaryota</taxon>
        <taxon>Metazoa</taxon>
        <taxon>Ecdysozoa</taxon>
        <taxon>Arthropoda</taxon>
        <taxon>Hexapoda</taxon>
        <taxon>Insecta</taxon>
        <taxon>Pterygota</taxon>
        <taxon>Neoptera</taxon>
        <taxon>Endopterygota</taxon>
        <taxon>Hymenoptera</taxon>
        <taxon>Apocrita</taxon>
        <taxon>Aculeata</taxon>
        <taxon>Formicoidea</taxon>
        <taxon>Formicidae</taxon>
        <taxon>Formicinae</taxon>
        <taxon>Lasius</taxon>
        <taxon>Lasius</taxon>
    </lineage>
</organism>
<feature type="compositionally biased region" description="Low complexity" evidence="1">
    <location>
        <begin position="41"/>
        <end position="52"/>
    </location>
</feature>
<dbReference type="AlphaFoldDB" id="A0AAV2MXN7"/>
<keyword evidence="3" id="KW-1185">Reference proteome</keyword>
<dbReference type="EMBL" id="CAXIPU020000421">
    <property type="protein sequence ID" value="CAL1671681.1"/>
    <property type="molecule type" value="Genomic_DNA"/>
</dbReference>